<evidence type="ECO:0000313" key="2">
    <source>
        <dbReference type="Proteomes" id="UP000198541"/>
    </source>
</evidence>
<keyword evidence="2" id="KW-1185">Reference proteome</keyword>
<evidence type="ECO:0000313" key="1">
    <source>
        <dbReference type="EMBL" id="SDN46171.1"/>
    </source>
</evidence>
<sequence length="141" mass="15417">MPDPLTVQTSLDSVTSRMPAMGATGTHLVMQERVKKNESRLPEPDRPYWFHAVIEVDQATSRALGDAATTAPDLLPPIHPDLHQYVPQECTFVTVPESDANRILDTENADLVGGSERFTVDELALSTDCNLVVMVGTGHYS</sequence>
<accession>A0A1H0BKQ2</accession>
<dbReference type="Proteomes" id="UP000198541">
    <property type="component" value="Unassembled WGS sequence"/>
</dbReference>
<gene>
    <name evidence="1" type="ORF">SAMN05216355_10490</name>
</gene>
<dbReference type="EMBL" id="FNIM01000004">
    <property type="protein sequence ID" value="SDN46171.1"/>
    <property type="molecule type" value="Genomic_DNA"/>
</dbReference>
<organism evidence="1 2">
    <name type="scientific">Actinomyces ruminicola</name>
    <dbReference type="NCBI Taxonomy" id="332524"/>
    <lineage>
        <taxon>Bacteria</taxon>
        <taxon>Bacillati</taxon>
        <taxon>Actinomycetota</taxon>
        <taxon>Actinomycetes</taxon>
        <taxon>Actinomycetales</taxon>
        <taxon>Actinomycetaceae</taxon>
        <taxon>Actinomyces</taxon>
    </lineage>
</organism>
<dbReference type="AlphaFoldDB" id="A0A1H0BKQ2"/>
<proteinExistence type="predicted"/>
<reference evidence="2" key="1">
    <citation type="submission" date="2016-10" db="EMBL/GenBank/DDBJ databases">
        <authorList>
            <person name="Varghese N."/>
            <person name="Submissions S."/>
        </authorList>
    </citation>
    <scope>NUCLEOTIDE SEQUENCE [LARGE SCALE GENOMIC DNA]</scope>
    <source>
        <strain evidence="2">DSM 27982</strain>
    </source>
</reference>
<protein>
    <submittedName>
        <fullName evidence="1">Uncharacterized protein</fullName>
    </submittedName>
</protein>
<dbReference type="RefSeq" id="WP_092534627.1">
    <property type="nucleotide sequence ID" value="NZ_FNIM01000004.1"/>
</dbReference>
<name>A0A1H0BKQ2_9ACTO</name>